<protein>
    <submittedName>
        <fullName evidence="1">Uncharacterized protein</fullName>
    </submittedName>
</protein>
<evidence type="ECO:0000313" key="2">
    <source>
        <dbReference type="Proteomes" id="UP000009891"/>
    </source>
</evidence>
<dbReference type="Proteomes" id="UP000009891">
    <property type="component" value="Unassembled WGS sequence"/>
</dbReference>
<reference evidence="1 2" key="1">
    <citation type="submission" date="2012-09" db="EMBL/GenBank/DDBJ databases">
        <title>The Genome Sequence of Veillonella ratti ACS-216-V-COL6B.</title>
        <authorList>
            <consortium name="The Broad Institute Genome Sequencing Platform"/>
            <person name="Earl A."/>
            <person name="Ward D."/>
            <person name="Feldgarden M."/>
            <person name="Gevers D."/>
            <person name="Saerens B."/>
            <person name="Vaneechoutte M."/>
            <person name="Walker B."/>
            <person name="Young S.K."/>
            <person name="Zeng Q."/>
            <person name="Gargeya S."/>
            <person name="Fitzgerald M."/>
            <person name="Haas B."/>
            <person name="Abouelleil A."/>
            <person name="Alvarado L."/>
            <person name="Arachchi H.M."/>
            <person name="Berlin A."/>
            <person name="Chapman S.B."/>
            <person name="Goldberg J."/>
            <person name="Griggs A."/>
            <person name="Gujja S."/>
            <person name="Hansen M."/>
            <person name="Howarth C."/>
            <person name="Imamovic A."/>
            <person name="Larimer J."/>
            <person name="McCowen C."/>
            <person name="Montmayeur A."/>
            <person name="Murphy C."/>
            <person name="Neiman D."/>
            <person name="Pearson M."/>
            <person name="Priest M."/>
            <person name="Roberts A."/>
            <person name="Saif S."/>
            <person name="Shea T."/>
            <person name="Sisk P."/>
            <person name="Sykes S."/>
            <person name="Wortman J."/>
            <person name="Nusbaum C."/>
            <person name="Birren B."/>
        </authorList>
    </citation>
    <scope>NUCLEOTIDE SEQUENCE [LARGE SCALE GENOMIC DNA]</scope>
    <source>
        <strain evidence="1 2">ACS-216-V-Col6b</strain>
    </source>
</reference>
<accession>K9CYP0</accession>
<name>K9CYP0_9FIRM</name>
<dbReference type="AlphaFoldDB" id="K9CYP0"/>
<dbReference type="PATRIC" id="fig|883156.3.peg.2045"/>
<gene>
    <name evidence="1" type="ORF">HMPREF9282_02091</name>
</gene>
<evidence type="ECO:0000313" key="1">
    <source>
        <dbReference type="EMBL" id="EKU77374.1"/>
    </source>
</evidence>
<dbReference type="OrthoDB" id="88927at2"/>
<dbReference type="RefSeq" id="WP_006556975.1">
    <property type="nucleotide sequence ID" value="NZ_JH992939.1"/>
</dbReference>
<sequence>MKATIEQEFKGSINGYQIKDKNVFYTAEFIIQNLESAKNIEINDSEFTRDLIETIERINQKADQPEFDNIEKDTYYSITSEQTLKDFRLRCEGYEYYAEDFNKNLILGKYDGVFTAKKEQALADEKAMPKEIKEVTKDWDKTGKSAIERYLKEHFKEHVNTPEKTKELVKLIEDNNQKNMVELLSTGYKVKEMKDASIYMKKGLTAQSAIKIATNPKYSKIKDQLDSLPADVKKSVNLEQTVKKSMSKIDNDKNIKK</sequence>
<comment type="caution">
    <text evidence="1">The sequence shown here is derived from an EMBL/GenBank/DDBJ whole genome shotgun (WGS) entry which is preliminary data.</text>
</comment>
<dbReference type="HOGENOM" id="CLU_1081604_0_0_9"/>
<organism evidence="1 2">
    <name type="scientific">Veillonella seminalis ACS-216-V-Col6b</name>
    <dbReference type="NCBI Taxonomy" id="883156"/>
    <lineage>
        <taxon>Bacteria</taxon>
        <taxon>Bacillati</taxon>
        <taxon>Bacillota</taxon>
        <taxon>Negativicutes</taxon>
        <taxon>Veillonellales</taxon>
        <taxon>Veillonellaceae</taxon>
        <taxon>Veillonella</taxon>
    </lineage>
</organism>
<proteinExistence type="predicted"/>
<dbReference type="STRING" id="883156.HMPREF9282_02091"/>
<dbReference type="EMBL" id="AHAF01000023">
    <property type="protein sequence ID" value="EKU77374.1"/>
    <property type="molecule type" value="Genomic_DNA"/>
</dbReference>
<keyword evidence="2" id="KW-1185">Reference proteome</keyword>